<gene>
    <name evidence="2" type="ORF">G4Y79_16565</name>
</gene>
<keyword evidence="3" id="KW-1185">Reference proteome</keyword>
<accession>A0A7S8E6P6</accession>
<feature type="transmembrane region" description="Helical" evidence="1">
    <location>
        <begin position="214"/>
        <end position="233"/>
    </location>
</feature>
<organism evidence="2 3">
    <name type="scientific">Phototrophicus methaneseepsis</name>
    <dbReference type="NCBI Taxonomy" id="2710758"/>
    <lineage>
        <taxon>Bacteria</taxon>
        <taxon>Bacillati</taxon>
        <taxon>Chloroflexota</taxon>
        <taxon>Candidatus Thermofontia</taxon>
        <taxon>Phototrophicales</taxon>
        <taxon>Phototrophicaceae</taxon>
        <taxon>Phototrophicus</taxon>
    </lineage>
</organism>
<keyword evidence="1" id="KW-0812">Transmembrane</keyword>
<sequence length="556" mass="62432">MFGKLMKHTPLVVILIFLTGLFVLTYFQIVNRMDGHFIYAIDDAYIHMAVGQNLVDHGVWGTQATGFSAATSSLLYPIMIAIVYAVIGSGHDWVALVLNVVASYGVVVTFYRILQQEGASDRVTFIFLVLFVMASPIIAVAFMGMEHIFQIWFFILFIYHVSKVAAAERGTVTLRDYGWLFFLAILQTGIRYEGIFTLVCVAVVFLLRLRILPALGTLLIGSLPLVLFGVYSVSEGSLPIPNSVYLKGSVGTYNTFADYLNAIRPDVVLASTYQSSVLWLMVIVVVLGAVLAVFRWRNAHAVNGETVSWQSRLQQFWTPENVLVLLFIGNTILHNQFTHTSFLRYEAYLMGGFFLICGILLTKILKVAPLSARRRVSIAVGLMLVALCLMPTYVNPALRSASALLTPDWVQDIYWQQYQFMRFMDQELPPGTVVAINDIGTTSYYTDIPYLDLYGLANVEIARAGGMYTIPAEDAWNLFEERHAEYAIVYDDWVQRLIPPGWVPVAQWSMPNYTINYGETIAFYAADSQRAETMLAGLHDYESQLPEAITVRYLAE</sequence>
<keyword evidence="1" id="KW-1133">Transmembrane helix</keyword>
<evidence type="ECO:0000256" key="1">
    <source>
        <dbReference type="SAM" id="Phobius"/>
    </source>
</evidence>
<dbReference type="EMBL" id="CP062983">
    <property type="protein sequence ID" value="QPC81308.1"/>
    <property type="molecule type" value="Genomic_DNA"/>
</dbReference>
<feature type="transmembrane region" description="Helical" evidence="1">
    <location>
        <begin position="67"/>
        <end position="87"/>
    </location>
</feature>
<feature type="transmembrane region" description="Helical" evidence="1">
    <location>
        <begin position="316"/>
        <end position="333"/>
    </location>
</feature>
<dbReference type="Proteomes" id="UP000594468">
    <property type="component" value="Chromosome"/>
</dbReference>
<dbReference type="RefSeq" id="WP_195169381.1">
    <property type="nucleotide sequence ID" value="NZ_CP062983.1"/>
</dbReference>
<feature type="transmembrane region" description="Helical" evidence="1">
    <location>
        <begin position="12"/>
        <end position="30"/>
    </location>
</feature>
<feature type="transmembrane region" description="Helical" evidence="1">
    <location>
        <begin position="277"/>
        <end position="296"/>
    </location>
</feature>
<feature type="transmembrane region" description="Helical" evidence="1">
    <location>
        <begin position="126"/>
        <end position="159"/>
    </location>
</feature>
<feature type="transmembrane region" description="Helical" evidence="1">
    <location>
        <begin position="93"/>
        <end position="114"/>
    </location>
</feature>
<proteinExistence type="predicted"/>
<dbReference type="KEGG" id="pmet:G4Y79_16565"/>
<reference evidence="2 3" key="1">
    <citation type="submission" date="2020-02" db="EMBL/GenBank/DDBJ databases">
        <authorList>
            <person name="Zheng R.K."/>
            <person name="Sun C.M."/>
        </authorList>
    </citation>
    <scope>NUCLEOTIDE SEQUENCE [LARGE SCALE GENOMIC DNA]</scope>
    <source>
        <strain evidence="3">rifampicinis</strain>
    </source>
</reference>
<evidence type="ECO:0000313" key="3">
    <source>
        <dbReference type="Proteomes" id="UP000594468"/>
    </source>
</evidence>
<feature type="transmembrane region" description="Helical" evidence="1">
    <location>
        <begin position="376"/>
        <end position="394"/>
    </location>
</feature>
<keyword evidence="1" id="KW-0472">Membrane</keyword>
<feature type="transmembrane region" description="Helical" evidence="1">
    <location>
        <begin position="345"/>
        <end position="364"/>
    </location>
</feature>
<name>A0A7S8E6P6_9CHLR</name>
<feature type="transmembrane region" description="Helical" evidence="1">
    <location>
        <begin position="179"/>
        <end position="207"/>
    </location>
</feature>
<dbReference type="AlphaFoldDB" id="A0A7S8E6P6"/>
<protein>
    <recommendedName>
        <fullName evidence="4">Glycosyltransferase RgtA/B/C/D-like domain-containing protein</fullName>
    </recommendedName>
</protein>
<evidence type="ECO:0008006" key="4">
    <source>
        <dbReference type="Google" id="ProtNLM"/>
    </source>
</evidence>
<evidence type="ECO:0000313" key="2">
    <source>
        <dbReference type="EMBL" id="QPC81308.1"/>
    </source>
</evidence>